<evidence type="ECO:0000259" key="10">
    <source>
        <dbReference type="PROSITE" id="PS50835"/>
    </source>
</evidence>
<proteinExistence type="predicted"/>
<gene>
    <name evidence="11" type="primary">SIGLEC1</name>
</gene>
<feature type="domain" description="Ig-like" evidence="10">
    <location>
        <begin position="1497"/>
        <end position="1589"/>
    </location>
</feature>
<dbReference type="Pfam" id="PF13895">
    <property type="entry name" value="Ig_2"/>
    <property type="match status" value="7"/>
</dbReference>
<feature type="chain" id="PRO_5034013270" evidence="9">
    <location>
        <begin position="20"/>
        <end position="1625"/>
    </location>
</feature>
<feature type="region of interest" description="Disordered" evidence="7">
    <location>
        <begin position="1340"/>
        <end position="1359"/>
    </location>
</feature>
<dbReference type="GO" id="GO:0075512">
    <property type="term" value="P:clathrin-dependent endocytosis of virus by host cell"/>
    <property type="evidence" value="ECO:0007669"/>
    <property type="project" value="TreeGrafter"/>
</dbReference>
<dbReference type="InterPro" id="IPR013098">
    <property type="entry name" value="Ig_I-set"/>
</dbReference>
<dbReference type="PANTHER" id="PTHR47243">
    <property type="entry name" value="SIALOADHESIN"/>
    <property type="match status" value="1"/>
</dbReference>
<feature type="domain" description="Ig-like" evidence="10">
    <location>
        <begin position="871"/>
        <end position="950"/>
    </location>
</feature>
<dbReference type="InterPro" id="IPR003598">
    <property type="entry name" value="Ig_sub2"/>
</dbReference>
<dbReference type="InterPro" id="IPR003599">
    <property type="entry name" value="Ig_sub"/>
</dbReference>
<feature type="signal peptide" evidence="9">
    <location>
        <begin position="1"/>
        <end position="19"/>
    </location>
</feature>
<evidence type="ECO:0000256" key="7">
    <source>
        <dbReference type="SAM" id="MobiDB-lite"/>
    </source>
</evidence>
<feature type="domain" description="Ig-like" evidence="10">
    <location>
        <begin position="1142"/>
        <end position="1223"/>
    </location>
</feature>
<dbReference type="InterPro" id="IPR036179">
    <property type="entry name" value="Ig-like_dom_sf"/>
</dbReference>
<dbReference type="InterPro" id="IPR013162">
    <property type="entry name" value="CD80_C2-set"/>
</dbReference>
<dbReference type="GO" id="GO:0005886">
    <property type="term" value="C:plasma membrane"/>
    <property type="evidence" value="ECO:0007669"/>
    <property type="project" value="TreeGrafter"/>
</dbReference>
<comment type="subcellular location">
    <subcellularLocation>
        <location evidence="1">Membrane</location>
        <topology evidence="1">Single-pass membrane protein</topology>
    </subcellularLocation>
</comment>
<evidence type="ECO:0000313" key="11">
    <source>
        <dbReference type="Ensembl" id="ENSCUSP00005009521.1"/>
    </source>
</evidence>
<dbReference type="Proteomes" id="UP000694563">
    <property type="component" value="Chromosome 5"/>
</dbReference>
<dbReference type="Pfam" id="PF08205">
    <property type="entry name" value="C2-set_2"/>
    <property type="match status" value="1"/>
</dbReference>
<dbReference type="Ensembl" id="ENSCUST00005009905.1">
    <property type="protein sequence ID" value="ENSCUSP00005009521.1"/>
    <property type="gene ID" value="ENSCUSG00005005630.1"/>
</dbReference>
<evidence type="ECO:0000256" key="3">
    <source>
        <dbReference type="ARBA" id="ARBA00022989"/>
    </source>
</evidence>
<dbReference type="Gene3D" id="2.60.40.10">
    <property type="entry name" value="Immunoglobulins"/>
    <property type="match status" value="17"/>
</dbReference>
<keyword evidence="9" id="KW-0732">Signal</keyword>
<feature type="domain" description="Ig-like" evidence="10">
    <location>
        <begin position="583"/>
        <end position="682"/>
    </location>
</feature>
<dbReference type="CDD" id="cd00096">
    <property type="entry name" value="Ig"/>
    <property type="match status" value="3"/>
</dbReference>
<accession>A0A8C3Y130</accession>
<reference evidence="11" key="3">
    <citation type="submission" date="2025-09" db="UniProtKB">
        <authorList>
            <consortium name="Ensembl"/>
        </authorList>
    </citation>
    <scope>IDENTIFICATION</scope>
</reference>
<feature type="domain" description="Ig-like" evidence="10">
    <location>
        <begin position="1056"/>
        <end position="1137"/>
    </location>
</feature>
<dbReference type="Pfam" id="PF07679">
    <property type="entry name" value="I-set"/>
    <property type="match status" value="5"/>
</dbReference>
<feature type="domain" description="Ig-like" evidence="10">
    <location>
        <begin position="482"/>
        <end position="582"/>
    </location>
</feature>
<dbReference type="Pfam" id="PF00047">
    <property type="entry name" value="ig"/>
    <property type="match status" value="1"/>
</dbReference>
<feature type="domain" description="Ig-like" evidence="10">
    <location>
        <begin position="1309"/>
        <end position="1402"/>
    </location>
</feature>
<dbReference type="SMART" id="SM00408">
    <property type="entry name" value="IGc2"/>
    <property type="match status" value="15"/>
</dbReference>
<reference evidence="11" key="2">
    <citation type="submission" date="2025-08" db="UniProtKB">
        <authorList>
            <consortium name="Ensembl"/>
        </authorList>
    </citation>
    <scope>IDENTIFICATION</scope>
</reference>
<dbReference type="PROSITE" id="PS50835">
    <property type="entry name" value="IG_LIKE"/>
    <property type="match status" value="14"/>
</dbReference>
<keyword evidence="4 8" id="KW-0472">Membrane</keyword>
<dbReference type="GO" id="GO:0005769">
    <property type="term" value="C:early endosome"/>
    <property type="evidence" value="ECO:0007669"/>
    <property type="project" value="TreeGrafter"/>
</dbReference>
<protein>
    <submittedName>
        <fullName evidence="11">Sialic acid binding Ig like lectin 1</fullName>
    </submittedName>
</protein>
<dbReference type="InterPro" id="IPR013783">
    <property type="entry name" value="Ig-like_fold"/>
</dbReference>
<evidence type="ECO:0000256" key="2">
    <source>
        <dbReference type="ARBA" id="ARBA00022692"/>
    </source>
</evidence>
<evidence type="ECO:0000256" key="1">
    <source>
        <dbReference type="ARBA" id="ARBA00004167"/>
    </source>
</evidence>
<keyword evidence="6" id="KW-0393">Immunoglobulin domain</keyword>
<dbReference type="InterPro" id="IPR013106">
    <property type="entry name" value="Ig_V-set"/>
</dbReference>
<dbReference type="SMART" id="SM00409">
    <property type="entry name" value="IG"/>
    <property type="match status" value="16"/>
</dbReference>
<name>A0A8C3Y130_CATUS</name>
<organism evidence="11 12">
    <name type="scientific">Catharus ustulatus</name>
    <name type="common">Russet-backed thrush</name>
    <name type="synonym">Hylocichla ustulatus</name>
    <dbReference type="NCBI Taxonomy" id="91951"/>
    <lineage>
        <taxon>Eukaryota</taxon>
        <taxon>Metazoa</taxon>
        <taxon>Chordata</taxon>
        <taxon>Craniata</taxon>
        <taxon>Vertebrata</taxon>
        <taxon>Euteleostomi</taxon>
        <taxon>Archelosauria</taxon>
        <taxon>Archosauria</taxon>
        <taxon>Dinosauria</taxon>
        <taxon>Saurischia</taxon>
        <taxon>Theropoda</taxon>
        <taxon>Coelurosauria</taxon>
        <taxon>Aves</taxon>
        <taxon>Neognathae</taxon>
        <taxon>Neoaves</taxon>
        <taxon>Telluraves</taxon>
        <taxon>Australaves</taxon>
        <taxon>Passeriformes</taxon>
        <taxon>Turdidae</taxon>
        <taxon>Catharus</taxon>
    </lineage>
</organism>
<dbReference type="SUPFAM" id="SSF48726">
    <property type="entry name" value="Immunoglobulin"/>
    <property type="match status" value="15"/>
</dbReference>
<feature type="domain" description="Ig-like" evidence="10">
    <location>
        <begin position="235"/>
        <end position="312"/>
    </location>
</feature>
<feature type="transmembrane region" description="Helical" evidence="8">
    <location>
        <begin position="1601"/>
        <end position="1620"/>
    </location>
</feature>
<evidence type="ECO:0000256" key="4">
    <source>
        <dbReference type="ARBA" id="ARBA00023136"/>
    </source>
</evidence>
<keyword evidence="12" id="KW-1185">Reference proteome</keyword>
<keyword evidence="2 8" id="KW-0812">Transmembrane</keyword>
<feature type="domain" description="Ig-like" evidence="10">
    <location>
        <begin position="1409"/>
        <end position="1490"/>
    </location>
</feature>
<feature type="domain" description="Ig-like" evidence="10">
    <location>
        <begin position="957"/>
        <end position="1053"/>
    </location>
</feature>
<feature type="domain" description="Ig-like" evidence="10">
    <location>
        <begin position="313"/>
        <end position="407"/>
    </location>
</feature>
<keyword evidence="5" id="KW-1015">Disulfide bond</keyword>
<evidence type="ECO:0000256" key="8">
    <source>
        <dbReference type="SAM" id="Phobius"/>
    </source>
</evidence>
<keyword evidence="3 8" id="KW-1133">Transmembrane helix</keyword>
<evidence type="ECO:0000256" key="6">
    <source>
        <dbReference type="ARBA" id="ARBA00023319"/>
    </source>
</evidence>
<feature type="domain" description="Ig-like" evidence="10">
    <location>
        <begin position="688"/>
        <end position="769"/>
    </location>
</feature>
<feature type="compositionally biased region" description="Basic and acidic residues" evidence="7">
    <location>
        <begin position="136"/>
        <end position="149"/>
    </location>
</feature>
<feature type="domain" description="Ig-like" evidence="10">
    <location>
        <begin position="1224"/>
        <end position="1301"/>
    </location>
</feature>
<feature type="domain" description="Ig-like" evidence="10">
    <location>
        <begin position="777"/>
        <end position="867"/>
    </location>
</feature>
<evidence type="ECO:0000256" key="9">
    <source>
        <dbReference type="SAM" id="SignalP"/>
    </source>
</evidence>
<dbReference type="SMART" id="SM00406">
    <property type="entry name" value="IGv"/>
    <property type="match status" value="5"/>
</dbReference>
<reference evidence="11" key="1">
    <citation type="submission" date="2020-10" db="EMBL/GenBank/DDBJ databases">
        <title>Catharus ustulatus (Swainson's thrush) genome, bCatUst1, primary haplotype v2.</title>
        <authorList>
            <person name="Delmore K."/>
            <person name="Vafadar M."/>
            <person name="Formenti G."/>
            <person name="Chow W."/>
            <person name="Pelan S."/>
            <person name="Howe K."/>
            <person name="Rhie A."/>
            <person name="Mountcastle J."/>
            <person name="Haase B."/>
            <person name="Fedrigo O."/>
            <person name="Jarvis E.D."/>
        </authorList>
    </citation>
    <scope>NUCLEOTIDE SEQUENCE [LARGE SCALE GENOMIC DNA]</scope>
</reference>
<dbReference type="FunFam" id="2.60.40.10:FF:000921">
    <property type="entry name" value="sialoadhesin isoform X1"/>
    <property type="match status" value="1"/>
</dbReference>
<dbReference type="InterPro" id="IPR007110">
    <property type="entry name" value="Ig-like_dom"/>
</dbReference>
<sequence length="1625" mass="172065">MGLPRCLVLLASLVPPALGSWGVSYPESLQASAGSCLLVPCTFSYPEGVTAANGIAAIWYKDYNGQRTLVFHSATPQDVDPRFRGRAQLLGDPTARNCTLLLRGVTPGDSGSYRFRFEIINGDRWSASRDVALKDLEPPSVTSREEPTEGQKSTLECSTPYVCPGGDIVLHWQGYDPRVSDVSGSVQMDTSGVSHQVNLSSFFSWKDHGKKLICEVSVGSARASTELVLRVRHPPKDTHVSLSPSSGNIGVGDTVTLSCQVGSSHPPVSGYRWYKDGMAVGTEQVLALRAVRREDHGRYHCETQNALGAGVSPPVTLRVFSAEISASPAAEVLEGTATTLSCDVPGREGHPEELSYAWYKNSAWLKEGPAHTLLFPAVTASDAGYYSCQVTNSQGSDTAQAISLSVTYPPRIPTLTFFQETQGGRLVIVRCTVDSHPPATLTIDHNGAVLATSGAQVATLGQQLSVTASRNSLRLEMRGAGPRASGNYSCTARNVHGSATAGLLIQPSAEVMEGTAVTLTCVGTGDTVEEPLYSWYRNGRRLQEGSFPTLEFPSVRADDAGTFQCRVRSGNGSDTSEAVPLRVLCEVFPTDPVVLWGCQGGRLGIIQCSVESDPESNLTLQRGDNVVACTQGCPQAATSPRVQVTRSYNSLKVEIRDVVVEDEGIYVCQAGNSQGSASATVDFKADTANVTVSPSPRVLEGDNATLTCHLSSGSSAVPNVTWYHNGQQVTQGSATSLLLRPVASRDAGLYRCRASTAGGSRSSPDVLLDVLYPPRDPLLTAFLEAERGSLAIFQCSVASNPPAQLALLRDQELVATSAGGSSSRVTVSAVPNSLRVEIREVTPADDGSYRCTATNAHGSAERRLQLRVQATRVLISPSSEVLEGDNVSLKCQVAGEPPGDTVYSWYKDSRWLQEGPDSVLVLSPVTSAATGHYHCRARGSAGTSASPAVTLSVYYPPRAPVLRTFLEPPWGQRGILECSVDSSPPAQLALFKDGTLVASIALSPPVPQPRLRVTSATNVLRVRVHPVLLQDEGEYRCVATNAHGNASTTGNFSGAARVWILPSPDVREGDNATLTCAVAGGDQDVLSYTWYRNQVWLGTGSSQNLTFPAVTASDAGSYQCSIETPTWNHSATPATLSVLYPPRNLRLQSFVESSQGAATILLCAVDSHPPARLTLLRGGHPVASMSSSPNALRLEFREASEEDEGEYECQARSALGATHASLTLRVVLVRPSAEVPEGTEVTLSCQAPQAQPGTLYAWFKNGRWVTEGAEPSLGLRGHRSDAGLYSCRAGRGPRAPPATLTVLYAPQEPKFVALVEPRGGRQAVLLCSADGVPSPDIAVSRGQGHPPLATSRGGTSDPRFEVRVTPTSLRVAMAGLEPGDAGLYLCSATNSQGSVATSLRLEVPGELSPRVTLTVEPSQEVPEGTKATMSCSATAWGDKGDNYTWYRDGRWLWEGQSGSLVLSRVSSADSGSYQCRASGTWGTATSVPVSLSVLYPPRAVSVSTFLENSSGRGAIVLCTAESHPPSRLALHHHGHLLATNLSPAVTPGVRAVPSHNALRVELVAAGTGGRYVCVATNALGNATASADLDVHTLSHLQTFQALSGLLVAIVAVATVALLAVKVWPR</sequence>
<feature type="region of interest" description="Disordered" evidence="7">
    <location>
        <begin position="136"/>
        <end position="156"/>
    </location>
</feature>
<dbReference type="InterPro" id="IPR013151">
    <property type="entry name" value="Immunoglobulin_dom"/>
</dbReference>
<dbReference type="GO" id="GO:0046790">
    <property type="term" value="F:virion binding"/>
    <property type="evidence" value="ECO:0007669"/>
    <property type="project" value="TreeGrafter"/>
</dbReference>
<evidence type="ECO:0000313" key="12">
    <source>
        <dbReference type="Proteomes" id="UP000694563"/>
    </source>
</evidence>
<dbReference type="GO" id="GO:0005770">
    <property type="term" value="C:late endosome"/>
    <property type="evidence" value="ECO:0007669"/>
    <property type="project" value="TreeGrafter"/>
</dbReference>
<evidence type="ECO:0000256" key="5">
    <source>
        <dbReference type="ARBA" id="ARBA00023157"/>
    </source>
</evidence>
<dbReference type="Pfam" id="PF07686">
    <property type="entry name" value="V-set"/>
    <property type="match status" value="1"/>
</dbReference>
<dbReference type="PANTHER" id="PTHR47243:SF1">
    <property type="entry name" value="SIALOADHESIN"/>
    <property type="match status" value="1"/>
</dbReference>